<evidence type="ECO:0000256" key="3">
    <source>
        <dbReference type="ARBA" id="ARBA00022989"/>
    </source>
</evidence>
<keyword evidence="3 5" id="KW-1133">Transmembrane helix</keyword>
<dbReference type="PANTHER" id="PTHR37422:SF13">
    <property type="entry name" value="LIPOPOLYSACCHARIDE BIOSYNTHESIS PROTEIN PA4999-RELATED"/>
    <property type="match status" value="1"/>
</dbReference>
<feature type="transmembrane region" description="Helical" evidence="5">
    <location>
        <begin position="199"/>
        <end position="215"/>
    </location>
</feature>
<evidence type="ECO:0000256" key="1">
    <source>
        <dbReference type="ARBA" id="ARBA00004141"/>
    </source>
</evidence>
<dbReference type="PANTHER" id="PTHR37422">
    <property type="entry name" value="TEICHURONIC ACID BIOSYNTHESIS PROTEIN TUAE"/>
    <property type="match status" value="1"/>
</dbReference>
<feature type="transmembrane region" description="Helical" evidence="5">
    <location>
        <begin position="175"/>
        <end position="192"/>
    </location>
</feature>
<feature type="transmembrane region" description="Helical" evidence="5">
    <location>
        <begin position="241"/>
        <end position="259"/>
    </location>
</feature>
<keyword evidence="4 5" id="KW-0472">Membrane</keyword>
<feature type="transmembrane region" description="Helical" evidence="5">
    <location>
        <begin position="366"/>
        <end position="387"/>
    </location>
</feature>
<feature type="transmembrane region" description="Helical" evidence="5">
    <location>
        <begin position="92"/>
        <end position="113"/>
    </location>
</feature>
<dbReference type="GO" id="GO:0016020">
    <property type="term" value="C:membrane"/>
    <property type="evidence" value="ECO:0007669"/>
    <property type="project" value="UniProtKB-SubCell"/>
</dbReference>
<organism evidence="7 8">
    <name type="scientific">candidate division WWE3 bacterium CG06_land_8_20_14_3_00_42_16</name>
    <dbReference type="NCBI Taxonomy" id="1975083"/>
    <lineage>
        <taxon>Bacteria</taxon>
        <taxon>Katanobacteria</taxon>
    </lineage>
</organism>
<dbReference type="Pfam" id="PF04932">
    <property type="entry name" value="Wzy_C"/>
    <property type="match status" value="1"/>
</dbReference>
<gene>
    <name evidence="7" type="ORF">COS81_02430</name>
</gene>
<dbReference type="Proteomes" id="UP000229916">
    <property type="component" value="Unassembled WGS sequence"/>
</dbReference>
<feature type="domain" description="O-antigen ligase-related" evidence="6">
    <location>
        <begin position="208"/>
        <end position="346"/>
    </location>
</feature>
<evidence type="ECO:0000313" key="7">
    <source>
        <dbReference type="EMBL" id="PIU68833.1"/>
    </source>
</evidence>
<name>A0A2M7AN71_UNCKA</name>
<feature type="transmembrane region" description="Helical" evidence="5">
    <location>
        <begin position="59"/>
        <end position="80"/>
    </location>
</feature>
<sequence>MKTLRFLIIVFILTIPLGQYSRLPLGSIEGAVYLSDLIAGLILLVFLFQILISKKSFKLPPLFLSIVVFILVALTTLFFAKQNLSLTEWATSSFYLLRWMAYTGLYFSVYSLIAVSESKEREVRLIVNLLILASLILGILGLVQFVLFPDFSKMVEHGWDPHYYRVLSTFFDPNYVGGFFVLSLVLILGLHFFEPEKKINWFHFITTGIIFVAVILTFSRSTYLMLIVSVGLLGLIKSRKLLLVGLLSFILAFLLIPRVQERIYGAIVNIDESAKARFTSWENGITIAKDNFLTGVGYNTYRYAQIRYGFIDSWDLEAGGRSGAGVDSSLLLILATTGIFGLLSYLGIFSVALIKSGRGIFANRLNLAKGLSLVIFCGLAGLMMHSFFVNSLLYPWIMGWVWIVLGLHSGLNR</sequence>
<evidence type="ECO:0000256" key="4">
    <source>
        <dbReference type="ARBA" id="ARBA00023136"/>
    </source>
</evidence>
<feature type="transmembrane region" description="Helical" evidence="5">
    <location>
        <begin position="330"/>
        <end position="354"/>
    </location>
</feature>
<accession>A0A2M7AN71</accession>
<protein>
    <recommendedName>
        <fullName evidence="6">O-antigen ligase-related domain-containing protein</fullName>
    </recommendedName>
</protein>
<reference evidence="8" key="1">
    <citation type="submission" date="2017-09" db="EMBL/GenBank/DDBJ databases">
        <title>Depth-based differentiation of microbial function through sediment-hosted aquifers and enrichment of novel symbionts in the deep terrestrial subsurface.</title>
        <authorList>
            <person name="Probst A.J."/>
            <person name="Ladd B."/>
            <person name="Jarett J.K."/>
            <person name="Geller-Mcgrath D.E."/>
            <person name="Sieber C.M.K."/>
            <person name="Emerson J.B."/>
            <person name="Anantharaman K."/>
            <person name="Thomas B.C."/>
            <person name="Malmstrom R."/>
            <person name="Stieglmeier M."/>
            <person name="Klingl A."/>
            <person name="Woyke T."/>
            <person name="Ryan C.M."/>
            <person name="Banfield J.F."/>
        </authorList>
    </citation>
    <scope>NUCLEOTIDE SEQUENCE [LARGE SCALE GENOMIC DNA]</scope>
</reference>
<dbReference type="AlphaFoldDB" id="A0A2M7AN71"/>
<evidence type="ECO:0000313" key="8">
    <source>
        <dbReference type="Proteomes" id="UP000229916"/>
    </source>
</evidence>
<feature type="transmembrane region" description="Helical" evidence="5">
    <location>
        <begin position="125"/>
        <end position="147"/>
    </location>
</feature>
<comment type="caution">
    <text evidence="7">The sequence shown here is derived from an EMBL/GenBank/DDBJ whole genome shotgun (WGS) entry which is preliminary data.</text>
</comment>
<dbReference type="InterPro" id="IPR051533">
    <property type="entry name" value="WaaL-like"/>
</dbReference>
<comment type="subcellular location">
    <subcellularLocation>
        <location evidence="1">Membrane</location>
        <topology evidence="1">Multi-pass membrane protein</topology>
    </subcellularLocation>
</comment>
<dbReference type="InterPro" id="IPR007016">
    <property type="entry name" value="O-antigen_ligase-rel_domated"/>
</dbReference>
<evidence type="ECO:0000256" key="5">
    <source>
        <dbReference type="SAM" id="Phobius"/>
    </source>
</evidence>
<evidence type="ECO:0000256" key="2">
    <source>
        <dbReference type="ARBA" id="ARBA00022692"/>
    </source>
</evidence>
<keyword evidence="2 5" id="KW-0812">Transmembrane</keyword>
<feature type="transmembrane region" description="Helical" evidence="5">
    <location>
        <begin position="31"/>
        <end position="52"/>
    </location>
</feature>
<evidence type="ECO:0000259" key="6">
    <source>
        <dbReference type="Pfam" id="PF04932"/>
    </source>
</evidence>
<proteinExistence type="predicted"/>
<dbReference type="EMBL" id="PEWD01000051">
    <property type="protein sequence ID" value="PIU68833.1"/>
    <property type="molecule type" value="Genomic_DNA"/>
</dbReference>
<feature type="transmembrane region" description="Helical" evidence="5">
    <location>
        <begin position="221"/>
        <end position="236"/>
    </location>
</feature>
<feature type="transmembrane region" description="Helical" evidence="5">
    <location>
        <begin position="393"/>
        <end position="411"/>
    </location>
</feature>